<dbReference type="EMBL" id="BAABHO010000006">
    <property type="protein sequence ID" value="GAA4780015.1"/>
    <property type="molecule type" value="Genomic_DNA"/>
</dbReference>
<dbReference type="Gene3D" id="6.10.140.1330">
    <property type="match status" value="1"/>
</dbReference>
<keyword evidence="13" id="KW-1185">Reference proteome</keyword>
<evidence type="ECO:0000256" key="7">
    <source>
        <dbReference type="ARBA" id="ARBA00023065"/>
    </source>
</evidence>
<organism evidence="12 13">
    <name type="scientific">Actinomycetospora chlora</name>
    <dbReference type="NCBI Taxonomy" id="663608"/>
    <lineage>
        <taxon>Bacteria</taxon>
        <taxon>Bacillati</taxon>
        <taxon>Actinomycetota</taxon>
        <taxon>Actinomycetes</taxon>
        <taxon>Pseudonocardiales</taxon>
        <taxon>Pseudonocardiaceae</taxon>
        <taxon>Actinomycetospora</taxon>
    </lineage>
</organism>
<dbReference type="NCBIfam" id="TIGR00831">
    <property type="entry name" value="a_cpa1"/>
    <property type="match status" value="1"/>
</dbReference>
<comment type="similarity">
    <text evidence="10">Belongs to the monovalent cation:proton antiporter 1 (CPA1) transporter (TC 2.A.36) family.</text>
</comment>
<dbReference type="InterPro" id="IPR006153">
    <property type="entry name" value="Cation/H_exchanger_TM"/>
</dbReference>
<keyword evidence="5 10" id="KW-1133">Transmembrane helix</keyword>
<dbReference type="Proteomes" id="UP001500928">
    <property type="component" value="Unassembled WGS sequence"/>
</dbReference>
<name>A0ABP9AF14_9PSEU</name>
<feature type="transmembrane region" description="Helical" evidence="10">
    <location>
        <begin position="57"/>
        <end position="74"/>
    </location>
</feature>
<keyword evidence="9 10" id="KW-0739">Sodium transport</keyword>
<keyword evidence="10" id="KW-0050">Antiport</keyword>
<dbReference type="InterPro" id="IPR004705">
    <property type="entry name" value="Cation/H_exchanger_CPA1_bac"/>
</dbReference>
<feature type="transmembrane region" description="Helical" evidence="10">
    <location>
        <begin position="381"/>
        <end position="405"/>
    </location>
</feature>
<feature type="transmembrane region" description="Helical" evidence="10">
    <location>
        <begin position="115"/>
        <end position="139"/>
    </location>
</feature>
<gene>
    <name evidence="12" type="ORF">GCM10023200_11620</name>
</gene>
<evidence type="ECO:0000256" key="1">
    <source>
        <dbReference type="ARBA" id="ARBA00004651"/>
    </source>
</evidence>
<comment type="caution">
    <text evidence="12">The sequence shown here is derived from an EMBL/GenBank/DDBJ whole genome shotgun (WGS) entry which is preliminary data.</text>
</comment>
<dbReference type="RefSeq" id="WP_345411686.1">
    <property type="nucleotide sequence ID" value="NZ_BAABHO010000006.1"/>
</dbReference>
<keyword evidence="6 10" id="KW-0915">Sodium</keyword>
<feature type="transmembrane region" description="Helical" evidence="10">
    <location>
        <begin position="211"/>
        <end position="229"/>
    </location>
</feature>
<evidence type="ECO:0000256" key="8">
    <source>
        <dbReference type="ARBA" id="ARBA00023136"/>
    </source>
</evidence>
<feature type="transmembrane region" description="Helical" evidence="10">
    <location>
        <begin position="348"/>
        <end position="369"/>
    </location>
</feature>
<dbReference type="PANTHER" id="PTHR10110">
    <property type="entry name" value="SODIUM/HYDROGEN EXCHANGER"/>
    <property type="match status" value="1"/>
</dbReference>
<dbReference type="InterPro" id="IPR018422">
    <property type="entry name" value="Cation/H_exchanger_CPA1"/>
</dbReference>
<keyword evidence="3 10" id="KW-1003">Cell membrane</keyword>
<feature type="transmembrane region" description="Helical" evidence="10">
    <location>
        <begin position="151"/>
        <end position="171"/>
    </location>
</feature>
<keyword evidence="2 10" id="KW-0813">Transport</keyword>
<feature type="transmembrane region" description="Helical" evidence="10">
    <location>
        <begin position="86"/>
        <end position="109"/>
    </location>
</feature>
<evidence type="ECO:0000256" key="2">
    <source>
        <dbReference type="ARBA" id="ARBA00022448"/>
    </source>
</evidence>
<dbReference type="PANTHER" id="PTHR10110:SF86">
    <property type="entry name" value="SODIUM_HYDROGEN EXCHANGER 7"/>
    <property type="match status" value="1"/>
</dbReference>
<evidence type="ECO:0000313" key="12">
    <source>
        <dbReference type="EMBL" id="GAA4780015.1"/>
    </source>
</evidence>
<reference evidence="13" key="1">
    <citation type="journal article" date="2019" name="Int. J. Syst. Evol. Microbiol.">
        <title>The Global Catalogue of Microorganisms (GCM) 10K type strain sequencing project: providing services to taxonomists for standard genome sequencing and annotation.</title>
        <authorList>
            <consortium name="The Broad Institute Genomics Platform"/>
            <consortium name="The Broad Institute Genome Sequencing Center for Infectious Disease"/>
            <person name="Wu L."/>
            <person name="Ma J."/>
        </authorList>
    </citation>
    <scope>NUCLEOTIDE SEQUENCE [LARGE SCALE GENOMIC DNA]</scope>
    <source>
        <strain evidence="13">JCM 17979</strain>
    </source>
</reference>
<evidence type="ECO:0000256" key="3">
    <source>
        <dbReference type="ARBA" id="ARBA00022475"/>
    </source>
</evidence>
<comment type="caution">
    <text evidence="10">Lacks conserved residue(s) required for the propagation of feature annotation.</text>
</comment>
<comment type="subcellular location">
    <subcellularLocation>
        <location evidence="1 10">Cell membrane</location>
        <topology evidence="1 10">Multi-pass membrane protein</topology>
    </subcellularLocation>
</comment>
<evidence type="ECO:0000313" key="13">
    <source>
        <dbReference type="Proteomes" id="UP001500928"/>
    </source>
</evidence>
<proteinExistence type="inferred from homology"/>
<protein>
    <submittedName>
        <fullName evidence="12">Na+/H+ antiporter</fullName>
    </submittedName>
</protein>
<evidence type="ECO:0000256" key="6">
    <source>
        <dbReference type="ARBA" id="ARBA00023053"/>
    </source>
</evidence>
<keyword evidence="4 10" id="KW-0812">Transmembrane</keyword>
<feature type="domain" description="Cation/H+ exchanger transmembrane" evidence="11">
    <location>
        <begin position="16"/>
        <end position="405"/>
    </location>
</feature>
<feature type="transmembrane region" description="Helical" evidence="10">
    <location>
        <begin position="266"/>
        <end position="286"/>
    </location>
</feature>
<accession>A0ABP9AF14</accession>
<sequence length="534" mass="56880">MYDPTGLTVLVLFGVVILALAIIAARTGANTPVLLTLGGVGLAFVPVTAGLRVPPELVVLLFLPALLYWEALTTSLQELRHDLRTLVLSSVFLVLATAGAVAVVAHYGLGLGWPVAFVLGAIVAPTDATAVTAVARSLPRRPLTMLRAESLVNDGTALVVFSVAVAVAMGQEEFRPLDALGDFAISYLGGIVVGLVVAGLAILARRAADDSLLSSVISVLTPFVAFLLAEEIHASGVLAVVVCGLAVSRVGPRIISARTRVQSHSFWQVTTFLLNAALFVLVGLQLPRALTGVSSRSLAAALGAAVLVAAVVVGTRMAWYYTIPYVIRTLDRRVAQRARRMGARARLPLGWSGFRGAVSLAIALAVPLTTVDGAPFPDRDLLIVVACGVILVTLVGQGLTLPWVIRVARYPPDTRFDEELALARRRTLDAALEVLPRLAAEQDVPDALARRVRVEHEHRRHVLDPTHGGDDDALDDAIEDVAVENALRIAMLDERRRQLLHLRDQAVIDDSVVLRVQAELDNEELGLRGAPGPE</sequence>
<evidence type="ECO:0000256" key="4">
    <source>
        <dbReference type="ARBA" id="ARBA00022692"/>
    </source>
</evidence>
<comment type="function">
    <text evidence="10">Na(+)/H(+) antiporter that extrudes sodium in exchange for external protons.</text>
</comment>
<keyword evidence="8 10" id="KW-0472">Membrane</keyword>
<keyword evidence="7 10" id="KW-0406">Ion transport</keyword>
<evidence type="ECO:0000256" key="9">
    <source>
        <dbReference type="ARBA" id="ARBA00023201"/>
    </source>
</evidence>
<evidence type="ECO:0000256" key="5">
    <source>
        <dbReference type="ARBA" id="ARBA00022989"/>
    </source>
</evidence>
<feature type="transmembrane region" description="Helical" evidence="10">
    <location>
        <begin position="183"/>
        <end position="204"/>
    </location>
</feature>
<evidence type="ECO:0000259" key="11">
    <source>
        <dbReference type="Pfam" id="PF00999"/>
    </source>
</evidence>
<dbReference type="Pfam" id="PF00999">
    <property type="entry name" value="Na_H_Exchanger"/>
    <property type="match status" value="1"/>
</dbReference>
<evidence type="ECO:0000256" key="10">
    <source>
        <dbReference type="RuleBase" id="RU366002"/>
    </source>
</evidence>
<feature type="transmembrane region" description="Helical" evidence="10">
    <location>
        <begin position="32"/>
        <end position="51"/>
    </location>
</feature>
<feature type="transmembrane region" description="Helical" evidence="10">
    <location>
        <begin position="6"/>
        <end position="25"/>
    </location>
</feature>
<feature type="transmembrane region" description="Helical" evidence="10">
    <location>
        <begin position="298"/>
        <end position="327"/>
    </location>
</feature>
<feature type="transmembrane region" description="Helical" evidence="10">
    <location>
        <begin position="235"/>
        <end position="254"/>
    </location>
</feature>